<evidence type="ECO:0008006" key="5">
    <source>
        <dbReference type="Google" id="ProtNLM"/>
    </source>
</evidence>
<dbReference type="OrthoDB" id="9937406at2759"/>
<proteinExistence type="predicted"/>
<keyword evidence="2" id="KW-0732">Signal</keyword>
<evidence type="ECO:0000313" key="4">
    <source>
        <dbReference type="Proteomes" id="UP000824219"/>
    </source>
</evidence>
<evidence type="ECO:0000256" key="2">
    <source>
        <dbReference type="SAM" id="SignalP"/>
    </source>
</evidence>
<dbReference type="AlphaFoldDB" id="A0A9D3P6E8"/>
<feature type="coiled-coil region" evidence="1">
    <location>
        <begin position="39"/>
        <end position="70"/>
    </location>
</feature>
<feature type="signal peptide" evidence="2">
    <location>
        <begin position="1"/>
        <end position="20"/>
    </location>
</feature>
<gene>
    <name evidence="3" type="ORF">KOW79_002322</name>
</gene>
<evidence type="ECO:0000256" key="1">
    <source>
        <dbReference type="SAM" id="Coils"/>
    </source>
</evidence>
<accession>A0A9D3P6E8</accession>
<organism evidence="3 4">
    <name type="scientific">Hemibagrus wyckioides</name>
    <dbReference type="NCBI Taxonomy" id="337641"/>
    <lineage>
        <taxon>Eukaryota</taxon>
        <taxon>Metazoa</taxon>
        <taxon>Chordata</taxon>
        <taxon>Craniata</taxon>
        <taxon>Vertebrata</taxon>
        <taxon>Euteleostomi</taxon>
        <taxon>Actinopterygii</taxon>
        <taxon>Neopterygii</taxon>
        <taxon>Teleostei</taxon>
        <taxon>Ostariophysi</taxon>
        <taxon>Siluriformes</taxon>
        <taxon>Bagridae</taxon>
        <taxon>Hemibagrus</taxon>
    </lineage>
</organism>
<protein>
    <recommendedName>
        <fullName evidence="5">Placenta-specific protein 9</fullName>
    </recommendedName>
</protein>
<keyword evidence="4" id="KW-1185">Reference proteome</keyword>
<feature type="chain" id="PRO_5038592470" description="Placenta-specific protein 9" evidence="2">
    <location>
        <begin position="21"/>
        <end position="101"/>
    </location>
</feature>
<comment type="caution">
    <text evidence="3">The sequence shown here is derived from an EMBL/GenBank/DDBJ whole genome shotgun (WGS) entry which is preliminary data.</text>
</comment>
<keyword evidence="1" id="KW-0175">Coiled coil</keyword>
<dbReference type="InterPro" id="IPR027941">
    <property type="entry name" value="PLAC9"/>
</dbReference>
<evidence type="ECO:0000313" key="3">
    <source>
        <dbReference type="EMBL" id="KAG7333915.1"/>
    </source>
</evidence>
<reference evidence="3 4" key="1">
    <citation type="submission" date="2021-06" db="EMBL/GenBank/DDBJ databases">
        <title>Chromosome-level genome assembly of the red-tail catfish (Hemibagrus wyckioides).</title>
        <authorList>
            <person name="Shao F."/>
        </authorList>
    </citation>
    <scope>NUCLEOTIDE SEQUENCE [LARGE SCALE GENOMIC DNA]</scope>
    <source>
        <strain evidence="3">EC202008001</strain>
        <tissue evidence="3">Blood</tissue>
    </source>
</reference>
<name>A0A9D3P6E8_9TELE</name>
<dbReference type="Proteomes" id="UP000824219">
    <property type="component" value="Linkage Group LG03"/>
</dbReference>
<dbReference type="Pfam" id="PF15205">
    <property type="entry name" value="PLAC9"/>
    <property type="match status" value="1"/>
</dbReference>
<dbReference type="EMBL" id="JAHKSW010000003">
    <property type="protein sequence ID" value="KAG7333915.1"/>
    <property type="molecule type" value="Genomic_DNA"/>
</dbReference>
<sequence length="101" mass="11161">MAYQSICLAVLLLLIGHVLAVPEIDPANRNTHVTPCQDHNKLNDRLDAVEKRVEETVQKLEAELAVLLDTIQAPEWSSLLSTRQGKKARTVSLPGARVLLL</sequence>